<dbReference type="Gene3D" id="3.30.70.1450">
    <property type="entry name" value="Regulator of K+ conductance, C-terminal domain"/>
    <property type="match status" value="2"/>
</dbReference>
<keyword evidence="10" id="KW-1185">Reference proteome</keyword>
<evidence type="ECO:0000313" key="9">
    <source>
        <dbReference type="EMBL" id="GMG88138.1"/>
    </source>
</evidence>
<feature type="transmembrane region" description="Helical" evidence="7">
    <location>
        <begin position="28"/>
        <end position="45"/>
    </location>
</feature>
<dbReference type="RefSeq" id="WP_285764751.1">
    <property type="nucleotide sequence ID" value="NZ_BSYJ01000005.1"/>
</dbReference>
<keyword evidence="3 7" id="KW-0812">Transmembrane</keyword>
<feature type="transmembrane region" description="Helical" evidence="7">
    <location>
        <begin position="95"/>
        <end position="118"/>
    </location>
</feature>
<evidence type="ECO:0000256" key="6">
    <source>
        <dbReference type="ARBA" id="ARBA00023136"/>
    </source>
</evidence>
<comment type="subcellular location">
    <subcellularLocation>
        <location evidence="1">Membrane</location>
        <topology evidence="1">Multi-pass membrane protein</topology>
    </subcellularLocation>
</comment>
<feature type="transmembrane region" description="Helical" evidence="7">
    <location>
        <begin position="130"/>
        <end position="155"/>
    </location>
</feature>
<evidence type="ECO:0000256" key="4">
    <source>
        <dbReference type="ARBA" id="ARBA00022737"/>
    </source>
</evidence>
<evidence type="ECO:0000256" key="3">
    <source>
        <dbReference type="ARBA" id="ARBA00022692"/>
    </source>
</evidence>
<comment type="caution">
    <text evidence="9">The sequence shown here is derived from an EMBL/GenBank/DDBJ whole genome shotgun (WGS) entry which is preliminary data.</text>
</comment>
<keyword evidence="2" id="KW-0813">Transport</keyword>
<accession>A0ABQ6M196</accession>
<feature type="domain" description="RCK C-terminal" evidence="8">
    <location>
        <begin position="282"/>
        <end position="366"/>
    </location>
</feature>
<organism evidence="9 10">
    <name type="scientific">Biformimicrobium ophioploci</name>
    <dbReference type="NCBI Taxonomy" id="3036711"/>
    <lineage>
        <taxon>Bacteria</taxon>
        <taxon>Pseudomonadati</taxon>
        <taxon>Pseudomonadota</taxon>
        <taxon>Gammaproteobacteria</taxon>
        <taxon>Cellvibrionales</taxon>
        <taxon>Microbulbiferaceae</taxon>
        <taxon>Biformimicrobium</taxon>
    </lineage>
</organism>
<dbReference type="InterPro" id="IPR051679">
    <property type="entry name" value="DASS-Related_Transporters"/>
</dbReference>
<keyword evidence="6 7" id="KW-0472">Membrane</keyword>
<dbReference type="InterPro" id="IPR006037">
    <property type="entry name" value="RCK_C"/>
</dbReference>
<dbReference type="InterPro" id="IPR036721">
    <property type="entry name" value="RCK_C_sf"/>
</dbReference>
<dbReference type="InterPro" id="IPR004680">
    <property type="entry name" value="Cit_transptr-like_dom"/>
</dbReference>
<evidence type="ECO:0000259" key="8">
    <source>
        <dbReference type="PROSITE" id="PS51202"/>
    </source>
</evidence>
<feature type="transmembrane region" description="Helical" evidence="7">
    <location>
        <begin position="383"/>
        <end position="399"/>
    </location>
</feature>
<dbReference type="Pfam" id="PF03600">
    <property type="entry name" value="CitMHS"/>
    <property type="match status" value="1"/>
</dbReference>
<dbReference type="Proteomes" id="UP001224392">
    <property type="component" value="Unassembled WGS sequence"/>
</dbReference>
<evidence type="ECO:0000313" key="10">
    <source>
        <dbReference type="Proteomes" id="UP001224392"/>
    </source>
</evidence>
<dbReference type="PANTHER" id="PTHR43652:SF2">
    <property type="entry name" value="BASIC AMINO ACID ANTIPORTER YFCC-RELATED"/>
    <property type="match status" value="1"/>
</dbReference>
<feature type="transmembrane region" description="Helical" evidence="7">
    <location>
        <begin position="515"/>
        <end position="533"/>
    </location>
</feature>
<evidence type="ECO:0000256" key="2">
    <source>
        <dbReference type="ARBA" id="ARBA00022448"/>
    </source>
</evidence>
<dbReference type="PROSITE" id="PS51202">
    <property type="entry name" value="RCK_C"/>
    <property type="match status" value="2"/>
</dbReference>
<proteinExistence type="predicted"/>
<keyword evidence="5 7" id="KW-1133">Transmembrane helix</keyword>
<feature type="transmembrane region" description="Helical" evidence="7">
    <location>
        <begin position="465"/>
        <end position="485"/>
    </location>
</feature>
<feature type="transmembrane region" description="Helical" evidence="7">
    <location>
        <begin position="167"/>
        <end position="189"/>
    </location>
</feature>
<dbReference type="EMBL" id="BSYJ01000005">
    <property type="protein sequence ID" value="GMG88138.1"/>
    <property type="molecule type" value="Genomic_DNA"/>
</dbReference>
<feature type="transmembrane region" description="Helical" evidence="7">
    <location>
        <begin position="434"/>
        <end position="453"/>
    </location>
</feature>
<evidence type="ECO:0000256" key="7">
    <source>
        <dbReference type="SAM" id="Phobius"/>
    </source>
</evidence>
<feature type="domain" description="RCK C-terminal" evidence="8">
    <location>
        <begin position="195"/>
        <end position="280"/>
    </location>
</feature>
<dbReference type="PANTHER" id="PTHR43652">
    <property type="entry name" value="BASIC AMINO ACID ANTIPORTER YFCC-RELATED"/>
    <property type="match status" value="1"/>
</dbReference>
<evidence type="ECO:0000256" key="1">
    <source>
        <dbReference type="ARBA" id="ARBA00004141"/>
    </source>
</evidence>
<feature type="transmembrane region" description="Helical" evidence="7">
    <location>
        <begin position="57"/>
        <end position="75"/>
    </location>
</feature>
<protein>
    <submittedName>
        <fullName evidence="9">SLC13 family permease</fullName>
    </submittedName>
</protein>
<evidence type="ECO:0000256" key="5">
    <source>
        <dbReference type="ARBA" id="ARBA00022989"/>
    </source>
</evidence>
<gene>
    <name evidence="9" type="ORF">MNKW57_24590</name>
</gene>
<name>A0ABQ6M196_9GAMM</name>
<dbReference type="Pfam" id="PF02080">
    <property type="entry name" value="TrkA_C"/>
    <property type="match status" value="2"/>
</dbReference>
<keyword evidence="4" id="KW-0677">Repeat</keyword>
<reference evidence="9 10" key="1">
    <citation type="submission" date="2023-04" db="EMBL/GenBank/DDBJ databases">
        <title>Marinobulbifer ophiurae gen. nov., sp. Nov., isolate from tissue of brittle star Ophioplocus japonicus.</title>
        <authorList>
            <person name="Kawano K."/>
            <person name="Sawayama S."/>
            <person name="Nakagawa S."/>
        </authorList>
    </citation>
    <scope>NUCLEOTIDE SEQUENCE [LARGE SCALE GENOMIC DNA]</scope>
    <source>
        <strain evidence="9 10">NKW57</strain>
    </source>
</reference>
<sequence>MTSYQFVVASLFLLVIGALIFSRFRPSMIFAVALLGSYLSGAVSTEEMLGKAVNPGLVTLLVLIMVSVGLEKASWIKSISDKLLAGGYYPSLLKLTGVTALGSAFLNNTAIVAALSGAVRKQKRYPASRLLIPLSYAAILGGTMTLIGTSTNLIVNSFVLDQGEPGLSFFAFLPIGLAAVVCGILVVLLTNRLLPTLATEEEAEQDYLIEAKISRGSTLHGKTVTEAGLRNLETLFLVELIRSGHCLSPVSPAEIIEEGDRLIFSGDIQHLERLRQLDGIELFAEKEDLDTLNLTEVVVRPNAGIEGKTLRETNFRSQFDAAVIAIRRGGDRLYTKLGELALRPGDGLLLAVGPDFIKHGNIDKNFYIISGTQLPQDLSRKQNLWLGIGFLFVILGAALEWFPLLKGLVGLLGLMVGTGMVSTSEIKRRFPFQLWLIIAGALVIAQALTNSGLVQLVADSLHSSFAGWGPVAALVGVFLATLVLTEIMTNNAAAALMFPLAWSLAESFGVSWMPFVMAVAYGASASFLTPFGYQTNLMVQNIGGYHTRDFARAGIFVSITYALVVLTLLPVVFPF</sequence>
<feature type="transmembrane region" description="Helical" evidence="7">
    <location>
        <begin position="553"/>
        <end position="573"/>
    </location>
</feature>
<dbReference type="SUPFAM" id="SSF116726">
    <property type="entry name" value="TrkA C-terminal domain-like"/>
    <property type="match status" value="2"/>
</dbReference>